<gene>
    <name evidence="1" type="primary">Nfu_g_1_012835</name>
</gene>
<protein>
    <submittedName>
        <fullName evidence="1">Uncharacterized protein</fullName>
    </submittedName>
</protein>
<evidence type="ECO:0000313" key="1">
    <source>
        <dbReference type="EMBL" id="SBR00863.1"/>
    </source>
</evidence>
<reference evidence="1" key="2">
    <citation type="submission" date="2016-06" db="EMBL/GenBank/DDBJ databases">
        <title>The genome of a short-lived fish provides insights into sex chromosome evolution and the genetic control of aging.</title>
        <authorList>
            <person name="Reichwald K."/>
            <person name="Felder M."/>
            <person name="Petzold A."/>
            <person name="Koch P."/>
            <person name="Groth M."/>
            <person name="Platzer M."/>
        </authorList>
    </citation>
    <scope>NUCLEOTIDE SEQUENCE</scope>
    <source>
        <tissue evidence="1">Brain</tissue>
    </source>
</reference>
<feature type="non-terminal residue" evidence="1">
    <location>
        <position position="1"/>
    </location>
</feature>
<name>A0A1A8IWI6_NOTKU</name>
<organism evidence="1">
    <name type="scientific">Nothobranchius kuhntae</name>
    <name type="common">Beira killifish</name>
    <dbReference type="NCBI Taxonomy" id="321403"/>
    <lineage>
        <taxon>Eukaryota</taxon>
        <taxon>Metazoa</taxon>
        <taxon>Chordata</taxon>
        <taxon>Craniata</taxon>
        <taxon>Vertebrata</taxon>
        <taxon>Euteleostomi</taxon>
        <taxon>Actinopterygii</taxon>
        <taxon>Neopterygii</taxon>
        <taxon>Teleostei</taxon>
        <taxon>Neoteleostei</taxon>
        <taxon>Acanthomorphata</taxon>
        <taxon>Ovalentaria</taxon>
        <taxon>Atherinomorphae</taxon>
        <taxon>Cyprinodontiformes</taxon>
        <taxon>Nothobranchiidae</taxon>
        <taxon>Nothobranchius</taxon>
    </lineage>
</organism>
<proteinExistence type="predicted"/>
<dbReference type="EMBL" id="HAED01014418">
    <property type="protein sequence ID" value="SBR00863.1"/>
    <property type="molecule type" value="Transcribed_RNA"/>
</dbReference>
<reference evidence="1" key="1">
    <citation type="submission" date="2016-05" db="EMBL/GenBank/DDBJ databases">
        <authorList>
            <person name="Lavstsen T."/>
            <person name="Jespersen J.S."/>
        </authorList>
    </citation>
    <scope>NUCLEOTIDE SEQUENCE</scope>
    <source>
        <tissue evidence="1">Brain</tissue>
    </source>
</reference>
<feature type="non-terminal residue" evidence="1">
    <location>
        <position position="47"/>
    </location>
</feature>
<dbReference type="AlphaFoldDB" id="A0A1A8IWI6"/>
<sequence>YHRMSFLHNAPFKYFNMLNFCSILCPKKANFHCNSAHSRSLVIFRLM</sequence>
<accession>A0A1A8IWI6</accession>